<gene>
    <name evidence="2" type="ORF">PFDG_02945</name>
</gene>
<dbReference type="OrthoDB" id="497380at2759"/>
<proteinExistence type="predicted"/>
<accession>A0A0L7M6Z5</accession>
<evidence type="ECO:0000313" key="2">
    <source>
        <dbReference type="EMBL" id="KOB88591.1"/>
    </source>
</evidence>
<reference evidence="3" key="2">
    <citation type="submission" date="2006-09" db="EMBL/GenBank/DDBJ databases">
        <title>The genome sequence of Plasmodium falciparum Dd2.</title>
        <authorList>
            <consortium name="The Broad Institute Genome Sequencing Platform"/>
            <person name="Birren B."/>
            <person name="Lander E."/>
            <person name="Galagan J."/>
            <person name="Nusbaum C."/>
            <person name="Devon K."/>
            <person name="Henn M."/>
            <person name="Jaffe D."/>
            <person name="Butler J."/>
            <person name="Alvarez P."/>
            <person name="Gnerre S."/>
            <person name="Grabherr M."/>
            <person name="Kleber M."/>
            <person name="Mauceli E."/>
            <person name="Brockman W."/>
            <person name="MacCallum I.A."/>
            <person name="Rounsley S."/>
            <person name="Young S."/>
            <person name="LaButti K."/>
            <person name="Pushparaj V."/>
            <person name="DeCaprio D."/>
            <person name="Crawford M."/>
            <person name="Koehrsen M."/>
            <person name="Engels R."/>
            <person name="Montgomery P."/>
            <person name="Pearson M."/>
            <person name="Howarth C."/>
            <person name="Larson L."/>
            <person name="Luoma S."/>
            <person name="White J."/>
            <person name="Kodira C."/>
            <person name="Zeng Q."/>
            <person name="O'Leary S."/>
            <person name="Yandava C."/>
            <person name="Alvarado L."/>
            <person name="Wirth D."/>
            <person name="Volkman S."/>
            <person name="Hartl D."/>
        </authorList>
    </citation>
    <scope>NUCLEOTIDE SEQUENCE [LARGE SCALE GENOMIC DNA]</scope>
</reference>
<evidence type="ECO:0000256" key="1">
    <source>
        <dbReference type="SAM" id="MobiDB-lite"/>
    </source>
</evidence>
<reference evidence="3" key="1">
    <citation type="submission" date="2006-09" db="EMBL/GenBank/DDBJ databases">
        <title>Annotation of Plasmodium falciparum Dd2.</title>
        <authorList>
            <consortium name="The Broad Institute Genome Sequencing Platform"/>
            <person name="Volkman S.K."/>
            <person name="Neafsey D.E."/>
            <person name="Dash A.P."/>
            <person name="Chitnis C.E."/>
            <person name="Hartl D.L."/>
            <person name="Young S.K."/>
            <person name="Zeng Q."/>
            <person name="Koehrsen M."/>
            <person name="Alvarado L."/>
            <person name="Berlin A."/>
            <person name="Borenstein D."/>
            <person name="Chapman S.B."/>
            <person name="Chen Z."/>
            <person name="Engels R."/>
            <person name="Freedman E."/>
            <person name="Gellesch M."/>
            <person name="Goldberg J."/>
            <person name="Griggs A."/>
            <person name="Gujja S."/>
            <person name="Heilman E.R."/>
            <person name="Heiman D.I."/>
            <person name="Howarth C."/>
            <person name="Jen D."/>
            <person name="Larson L."/>
            <person name="Mehta T."/>
            <person name="Neiman D."/>
            <person name="Park D."/>
            <person name="Pearson M."/>
            <person name="Roberts A."/>
            <person name="Saif S."/>
            <person name="Shea T."/>
            <person name="Shenoy N."/>
            <person name="Sisk P."/>
            <person name="Stolte C."/>
            <person name="Sykes S."/>
            <person name="Walk T."/>
            <person name="White J."/>
            <person name="Yandava C."/>
            <person name="Haas B."/>
            <person name="Henn M.R."/>
            <person name="Nusbaum C."/>
            <person name="Birren B."/>
        </authorList>
    </citation>
    <scope>NUCLEOTIDE SEQUENCE [LARGE SCALE GENOMIC DNA]</scope>
</reference>
<sequence>MHEDDDTNINRDDDININNNADMDKNNNDDNISLPYVKHIISLCIKIFMAANNTNLAHKLADNNNNKLSKKVTDLFLLNSQIILKSDFVKLFNCLILFLKENDHNIYEQVISTARSLNNNDIYDELKKTLPKVNHFCKYLELIVVNE</sequence>
<feature type="region of interest" description="Disordered" evidence="1">
    <location>
        <begin position="1"/>
        <end position="22"/>
    </location>
</feature>
<dbReference type="KEGG" id="pfd:PFDG_02945"/>
<dbReference type="AlphaFoldDB" id="A0A0L7M6Z5"/>
<evidence type="ECO:0000313" key="3">
    <source>
        <dbReference type="Proteomes" id="UP000054282"/>
    </source>
</evidence>
<organism evidence="2 3">
    <name type="scientific">Plasmodium falciparum (isolate Dd2)</name>
    <dbReference type="NCBI Taxonomy" id="57267"/>
    <lineage>
        <taxon>Eukaryota</taxon>
        <taxon>Sar</taxon>
        <taxon>Alveolata</taxon>
        <taxon>Apicomplexa</taxon>
        <taxon>Aconoidasida</taxon>
        <taxon>Haemosporida</taxon>
        <taxon>Plasmodiidae</taxon>
        <taxon>Plasmodium</taxon>
        <taxon>Plasmodium (Laverania)</taxon>
    </lineage>
</organism>
<dbReference type="EMBL" id="GG701692">
    <property type="protein sequence ID" value="KOB88591.1"/>
    <property type="molecule type" value="Genomic_DNA"/>
</dbReference>
<name>A0A0L7M6Z5_PLAF4</name>
<protein>
    <submittedName>
        <fullName evidence="2">Uncharacterized protein</fullName>
    </submittedName>
</protein>
<feature type="compositionally biased region" description="Basic and acidic residues" evidence="1">
    <location>
        <begin position="1"/>
        <end position="14"/>
    </location>
</feature>
<dbReference type="Proteomes" id="UP000054282">
    <property type="component" value="Unassembled WGS sequence"/>
</dbReference>